<organism evidence="2 3">
    <name type="scientific">Mucuna pruriens</name>
    <name type="common">Velvet bean</name>
    <name type="synonym">Dolichos pruriens</name>
    <dbReference type="NCBI Taxonomy" id="157652"/>
    <lineage>
        <taxon>Eukaryota</taxon>
        <taxon>Viridiplantae</taxon>
        <taxon>Streptophyta</taxon>
        <taxon>Embryophyta</taxon>
        <taxon>Tracheophyta</taxon>
        <taxon>Spermatophyta</taxon>
        <taxon>Magnoliopsida</taxon>
        <taxon>eudicotyledons</taxon>
        <taxon>Gunneridae</taxon>
        <taxon>Pentapetalae</taxon>
        <taxon>rosids</taxon>
        <taxon>fabids</taxon>
        <taxon>Fabales</taxon>
        <taxon>Fabaceae</taxon>
        <taxon>Papilionoideae</taxon>
        <taxon>50 kb inversion clade</taxon>
        <taxon>NPAAA clade</taxon>
        <taxon>indigoferoid/millettioid clade</taxon>
        <taxon>Phaseoleae</taxon>
        <taxon>Mucuna</taxon>
    </lineage>
</organism>
<evidence type="ECO:0000259" key="1">
    <source>
        <dbReference type="Pfam" id="PF25597"/>
    </source>
</evidence>
<sequence>MNLVRSMLSTKNVPKNFLAKSNKLGSTCLESTRSKLDGKCLKCVLHGVSEESKAYRLYDPIKMDVVFEENENWEWDK</sequence>
<gene>
    <name evidence="2" type="ORF">CR513_14228</name>
</gene>
<feature type="non-terminal residue" evidence="2">
    <location>
        <position position="1"/>
    </location>
</feature>
<dbReference type="EMBL" id="QJKJ01002558">
    <property type="protein sequence ID" value="RDY02327.1"/>
    <property type="molecule type" value="Genomic_DNA"/>
</dbReference>
<name>A0A371HHP7_MUCPR</name>
<proteinExistence type="predicted"/>
<protein>
    <recommendedName>
        <fullName evidence="1">Retroviral polymerase SH3-like domain-containing protein</fullName>
    </recommendedName>
</protein>
<accession>A0A371HHP7</accession>
<comment type="caution">
    <text evidence="2">The sequence shown here is derived from an EMBL/GenBank/DDBJ whole genome shotgun (WGS) entry which is preliminary data.</text>
</comment>
<dbReference type="OrthoDB" id="1113347at2759"/>
<dbReference type="InterPro" id="IPR057670">
    <property type="entry name" value="SH3_retrovirus"/>
</dbReference>
<dbReference type="Pfam" id="PF25597">
    <property type="entry name" value="SH3_retrovirus"/>
    <property type="match status" value="1"/>
</dbReference>
<dbReference type="AlphaFoldDB" id="A0A371HHP7"/>
<evidence type="ECO:0000313" key="3">
    <source>
        <dbReference type="Proteomes" id="UP000257109"/>
    </source>
</evidence>
<dbReference type="Proteomes" id="UP000257109">
    <property type="component" value="Unassembled WGS sequence"/>
</dbReference>
<evidence type="ECO:0000313" key="2">
    <source>
        <dbReference type="EMBL" id="RDY02327.1"/>
    </source>
</evidence>
<reference evidence="2" key="1">
    <citation type="submission" date="2018-05" db="EMBL/GenBank/DDBJ databases">
        <title>Draft genome of Mucuna pruriens seed.</title>
        <authorList>
            <person name="Nnadi N.E."/>
            <person name="Vos R."/>
            <person name="Hasami M.H."/>
            <person name="Devisetty U.K."/>
            <person name="Aguiy J.C."/>
        </authorList>
    </citation>
    <scope>NUCLEOTIDE SEQUENCE [LARGE SCALE GENOMIC DNA]</scope>
    <source>
        <strain evidence="2">JCA_2017</strain>
    </source>
</reference>
<keyword evidence="3" id="KW-1185">Reference proteome</keyword>
<feature type="domain" description="Retroviral polymerase SH3-like" evidence="1">
    <location>
        <begin position="31"/>
        <end position="76"/>
    </location>
</feature>